<feature type="compositionally biased region" description="Polar residues" evidence="11">
    <location>
        <begin position="2142"/>
        <end position="2162"/>
    </location>
</feature>
<keyword evidence="9" id="KW-0325">Glycoprotein</keyword>
<evidence type="ECO:0000313" key="14">
    <source>
        <dbReference type="Ensembl" id="ENSTRUP00000063534.1"/>
    </source>
</evidence>
<dbReference type="GeneID" id="101065408"/>
<evidence type="ECO:0000256" key="1">
    <source>
        <dbReference type="ARBA" id="ARBA00004167"/>
    </source>
</evidence>
<dbReference type="InterPro" id="IPR003599">
    <property type="entry name" value="Ig_sub"/>
</dbReference>
<feature type="compositionally biased region" description="Basic residues" evidence="11">
    <location>
        <begin position="750"/>
        <end position="762"/>
    </location>
</feature>
<evidence type="ECO:0000313" key="15">
    <source>
        <dbReference type="Proteomes" id="UP000005226"/>
    </source>
</evidence>
<keyword evidence="6" id="KW-1133">Transmembrane helix</keyword>
<feature type="compositionally biased region" description="Basic residues" evidence="11">
    <location>
        <begin position="961"/>
        <end position="976"/>
    </location>
</feature>
<reference evidence="14 15" key="1">
    <citation type="journal article" date="2011" name="Genome Biol. Evol.">
        <title>Integration of the genetic map and genome assembly of fugu facilitates insights into distinct features of genome evolution in teleosts and mammals.</title>
        <authorList>
            <person name="Kai W."/>
            <person name="Kikuchi K."/>
            <person name="Tohari S."/>
            <person name="Chew A.K."/>
            <person name="Tay A."/>
            <person name="Fujiwara A."/>
            <person name="Hosoya S."/>
            <person name="Suetake H."/>
            <person name="Naruse K."/>
            <person name="Brenner S."/>
            <person name="Suzuki Y."/>
            <person name="Venkatesh B."/>
        </authorList>
    </citation>
    <scope>NUCLEOTIDE SEQUENCE [LARGE SCALE GENOMIC DNA]</scope>
</reference>
<protein>
    <submittedName>
        <fullName evidence="14">Matrix-remodeling-associated protein 5-like</fullName>
    </submittedName>
</protein>
<feature type="domain" description="Ig-like" evidence="13">
    <location>
        <begin position="1494"/>
        <end position="1587"/>
    </location>
</feature>
<dbReference type="InterPro" id="IPR032675">
    <property type="entry name" value="LRR_dom_sf"/>
</dbReference>
<feature type="compositionally biased region" description="Low complexity" evidence="11">
    <location>
        <begin position="1776"/>
        <end position="1791"/>
    </location>
</feature>
<feature type="compositionally biased region" description="Pro residues" evidence="11">
    <location>
        <begin position="1377"/>
        <end position="1388"/>
    </location>
</feature>
<evidence type="ECO:0000256" key="6">
    <source>
        <dbReference type="ARBA" id="ARBA00022989"/>
    </source>
</evidence>
<dbReference type="InterPro" id="IPR036179">
    <property type="entry name" value="Ig-like_dom_sf"/>
</dbReference>
<gene>
    <name evidence="14" type="primary">LOC101065408</name>
</gene>
<feature type="domain" description="Ig-like" evidence="13">
    <location>
        <begin position="564"/>
        <end position="657"/>
    </location>
</feature>
<evidence type="ECO:0000256" key="4">
    <source>
        <dbReference type="ARBA" id="ARBA00022729"/>
    </source>
</evidence>
<feature type="compositionally biased region" description="Polar residues" evidence="11">
    <location>
        <begin position="912"/>
        <end position="921"/>
    </location>
</feature>
<dbReference type="InParanoid" id="A0A674MRA4"/>
<keyword evidence="2" id="KW-0433">Leucine-rich repeat</keyword>
<feature type="region of interest" description="Disordered" evidence="11">
    <location>
        <begin position="888"/>
        <end position="1015"/>
    </location>
</feature>
<feature type="region of interest" description="Disordered" evidence="11">
    <location>
        <begin position="2232"/>
        <end position="2277"/>
    </location>
</feature>
<keyword evidence="4 12" id="KW-0732">Signal</keyword>
<dbReference type="RefSeq" id="XP_029704512.1">
    <property type="nucleotide sequence ID" value="XM_029848652.1"/>
</dbReference>
<dbReference type="OrthoDB" id="676979at2759"/>
<dbReference type="FunFam" id="2.60.40.10:FF:000032">
    <property type="entry name" value="palladin isoform X1"/>
    <property type="match status" value="1"/>
</dbReference>
<dbReference type="Ensembl" id="ENSTRUT00000060671.1">
    <property type="protein sequence ID" value="ENSTRUP00000063534.1"/>
    <property type="gene ID" value="ENSTRUG00000013330.3"/>
</dbReference>
<evidence type="ECO:0000256" key="7">
    <source>
        <dbReference type="ARBA" id="ARBA00023136"/>
    </source>
</evidence>
<feature type="domain" description="Ig-like" evidence="13">
    <location>
        <begin position="1912"/>
        <end position="2010"/>
    </location>
</feature>
<keyword evidence="8" id="KW-1015">Disulfide bond</keyword>
<organism evidence="14 15">
    <name type="scientific">Takifugu rubripes</name>
    <name type="common">Japanese pufferfish</name>
    <name type="synonym">Fugu rubripes</name>
    <dbReference type="NCBI Taxonomy" id="31033"/>
    <lineage>
        <taxon>Eukaryota</taxon>
        <taxon>Metazoa</taxon>
        <taxon>Chordata</taxon>
        <taxon>Craniata</taxon>
        <taxon>Vertebrata</taxon>
        <taxon>Euteleostomi</taxon>
        <taxon>Actinopterygii</taxon>
        <taxon>Neopterygii</taxon>
        <taxon>Teleostei</taxon>
        <taxon>Neoteleostei</taxon>
        <taxon>Acanthomorphata</taxon>
        <taxon>Eupercaria</taxon>
        <taxon>Tetraodontiformes</taxon>
        <taxon>Tetradontoidea</taxon>
        <taxon>Tetraodontidae</taxon>
        <taxon>Takifugu</taxon>
    </lineage>
</organism>
<dbReference type="CDD" id="cd00096">
    <property type="entry name" value="Ig"/>
    <property type="match status" value="3"/>
</dbReference>
<dbReference type="PROSITE" id="PS51450">
    <property type="entry name" value="LRR"/>
    <property type="match status" value="2"/>
</dbReference>
<feature type="domain" description="Ig-like" evidence="13">
    <location>
        <begin position="1590"/>
        <end position="1680"/>
    </location>
</feature>
<dbReference type="SMART" id="SM00013">
    <property type="entry name" value="LRRNT"/>
    <property type="match status" value="1"/>
</dbReference>
<keyword evidence="7" id="KW-0472">Membrane</keyword>
<dbReference type="InterPro" id="IPR013783">
    <property type="entry name" value="Ig-like_fold"/>
</dbReference>
<feature type="compositionally biased region" description="Polar residues" evidence="11">
    <location>
        <begin position="950"/>
        <end position="959"/>
    </location>
</feature>
<dbReference type="Gene3D" id="3.80.10.10">
    <property type="entry name" value="Ribonuclease Inhibitor"/>
    <property type="match status" value="2"/>
</dbReference>
<dbReference type="Gene3D" id="2.60.40.10">
    <property type="entry name" value="Immunoglobulins"/>
    <property type="match status" value="11"/>
</dbReference>
<evidence type="ECO:0000259" key="13">
    <source>
        <dbReference type="PROSITE" id="PS50835"/>
    </source>
</evidence>
<dbReference type="InterPro" id="IPR001611">
    <property type="entry name" value="Leu-rich_rpt"/>
</dbReference>
<feature type="domain" description="Ig-like" evidence="13">
    <location>
        <begin position="2285"/>
        <end position="2384"/>
    </location>
</feature>
<feature type="region of interest" description="Disordered" evidence="11">
    <location>
        <begin position="2142"/>
        <end position="2183"/>
    </location>
</feature>
<evidence type="ECO:0000256" key="8">
    <source>
        <dbReference type="ARBA" id="ARBA00023157"/>
    </source>
</evidence>
<dbReference type="RefSeq" id="XP_029704510.1">
    <property type="nucleotide sequence ID" value="XM_029848650.1"/>
</dbReference>
<dbReference type="SMART" id="SM00082">
    <property type="entry name" value="LRRCT"/>
    <property type="match status" value="1"/>
</dbReference>
<dbReference type="SMART" id="SM00409">
    <property type="entry name" value="IG"/>
    <property type="match status" value="11"/>
</dbReference>
<dbReference type="Pfam" id="PF13927">
    <property type="entry name" value="Ig_3"/>
    <property type="match status" value="6"/>
</dbReference>
<dbReference type="InterPro" id="IPR007110">
    <property type="entry name" value="Ig-like_dom"/>
</dbReference>
<feature type="domain" description="Ig-like" evidence="13">
    <location>
        <begin position="2017"/>
        <end position="2112"/>
    </location>
</feature>
<feature type="compositionally biased region" description="Polar residues" evidence="11">
    <location>
        <begin position="1349"/>
        <end position="1371"/>
    </location>
</feature>
<dbReference type="PANTHER" id="PTHR45842">
    <property type="entry name" value="SYNAPTIC ADHESION-LIKE MOLECULE SALM"/>
    <property type="match status" value="1"/>
</dbReference>
<evidence type="ECO:0000256" key="9">
    <source>
        <dbReference type="ARBA" id="ARBA00023180"/>
    </source>
</evidence>
<proteinExistence type="predicted"/>
<feature type="region of interest" description="Disordered" evidence="11">
    <location>
        <begin position="1333"/>
        <end position="1390"/>
    </location>
</feature>
<dbReference type="Pfam" id="PF13855">
    <property type="entry name" value="LRR_8"/>
    <property type="match status" value="2"/>
</dbReference>
<keyword evidence="5" id="KW-0677">Repeat</keyword>
<dbReference type="Pfam" id="PF07679">
    <property type="entry name" value="I-set"/>
    <property type="match status" value="3"/>
</dbReference>
<dbReference type="InterPro" id="IPR050467">
    <property type="entry name" value="LRFN"/>
</dbReference>
<dbReference type="InterPro" id="IPR013098">
    <property type="entry name" value="Ig_I-set"/>
</dbReference>
<feature type="region of interest" description="Disordered" evidence="11">
    <location>
        <begin position="778"/>
        <end position="833"/>
    </location>
</feature>
<feature type="domain" description="Ig-like" evidence="13">
    <location>
        <begin position="463"/>
        <end position="557"/>
    </location>
</feature>
<accession>A0A674MRA4</accession>
<feature type="domain" description="Ig-like" evidence="13">
    <location>
        <begin position="2562"/>
        <end position="2652"/>
    </location>
</feature>
<feature type="compositionally biased region" description="Polar residues" evidence="11">
    <location>
        <begin position="2170"/>
        <end position="2183"/>
    </location>
</feature>
<keyword evidence="15" id="KW-1185">Reference proteome</keyword>
<feature type="region of interest" description="Disordered" evidence="11">
    <location>
        <begin position="667"/>
        <end position="764"/>
    </location>
</feature>
<keyword evidence="3" id="KW-0812">Transmembrane</keyword>
<dbReference type="SMART" id="SM00408">
    <property type="entry name" value="IGc2"/>
    <property type="match status" value="11"/>
</dbReference>
<dbReference type="InterPro" id="IPR003598">
    <property type="entry name" value="Ig_sub2"/>
</dbReference>
<dbReference type="FunFam" id="2.60.40.10:FF:001377">
    <property type="entry name" value="Matrix remodeling associated 5"/>
    <property type="match status" value="1"/>
</dbReference>
<feature type="region of interest" description="Disordered" evidence="11">
    <location>
        <begin position="1692"/>
        <end position="1722"/>
    </location>
</feature>
<feature type="compositionally biased region" description="Low complexity" evidence="11">
    <location>
        <begin position="1712"/>
        <end position="1722"/>
    </location>
</feature>
<dbReference type="SUPFAM" id="SSF48726">
    <property type="entry name" value="Immunoglobulin"/>
    <property type="match status" value="11"/>
</dbReference>
<feature type="chain" id="PRO_5025657814" evidence="12">
    <location>
        <begin position="26"/>
        <end position="2657"/>
    </location>
</feature>
<dbReference type="InterPro" id="IPR000372">
    <property type="entry name" value="LRRNT"/>
</dbReference>
<dbReference type="InterPro" id="IPR000483">
    <property type="entry name" value="Cys-rich_flank_reg_C"/>
</dbReference>
<dbReference type="PANTHER" id="PTHR45842:SF25">
    <property type="entry name" value="CARBOXYPEPTIDASE N SUBUNIT 2-LIKE"/>
    <property type="match status" value="1"/>
</dbReference>
<evidence type="ECO:0000256" key="12">
    <source>
        <dbReference type="SAM" id="SignalP"/>
    </source>
</evidence>
<feature type="domain" description="Ig-like" evidence="13">
    <location>
        <begin position="1812"/>
        <end position="1909"/>
    </location>
</feature>
<sequence>MLQSVCVPVALMSCLVLLWPIDIQACPRSCNCYQTSEVHCTFRSLLTIPPGLPLHTQRINFGFNSITTIHNRSLAGLKKLELLMLHSNNLHYLPDAVFADLKSLQILKLSYNKLLEIPSSLTFSGLTSLLRLYLDHNLLQHIHPRALLQLPSLRLLRLQGNRLHQLHPHALCTLSLLNTYYFSTLRHLDLSNNSLTTLPRNSLATAPLLETLQLQDNPWSCDCRMNWLLTWILAHPGLMKCPGGPQCPICASPNSLKSQALLEQTELTCILPVIHSLGREIPLEAEISEIDSTESFIQPLGSAFLELSDHLGNNIDLRCNITQPSQIQDNSLPEFSMASPTPLPLAVSLMLDCPVHRQGYEKLWRILAYYSETAVRLEREIMLSKAPSLAYRYRQTAETDGYYHSGVRASVKARPQWLLQPAISIQLNRANSNGQKVQLIYSTRVLARLDLTSSSTSSPFSQPWILISTKNTSTAFTAAAGHKTELLCPLLSSGNPKVHWILPDGSQHVPTYNSSNSRLQISASSLVLHKVQLLDAGIYYCVARTGRDVDVLPLRLSVEETSVPSSGEPIGLSVTSGVGEPVILTCKASGSPEPQTSWLLPDGNIVHQGVAATGGVTLYPNGSLLLPKPSRRDAGYYRCIAVNQYGSDALTTQLEVNSKHPPLLKMPFLRRPQSASGRSTKIRAPLLHEVGEGSGDENVEDQSLSGKKRQPRPPNSFPNRRYPGGNPQRHGTMRGPIRRGPLSSTDQRRNHVQNRFRVTTKKQRIDPQKWADLLAKIRQKTEHTSNNQTNRAENPKTKEVTSNNGKGHNDTESDGGAETVMESEIEGSSADVSDLQEEGLQPIYPIFTETKTHSEVKTDAGIDSEIKNGVVMSTAMQTDVENSSEMKIQTENVGPQTPIVRNADSQKEDKSVTISGTNRTLNKPVEGGERSSDSTIGPHKKRQRLLPNRVPNSQPQIPWNSRRRIGQRRRIMHRPGLRPLTPPQLHPRLSNTKSPTETAERSTEQPNLLLPSKTPSPVSLFTQNIYSRNAVEQNSWTPSVSYTVSLSTPKSVPPLVTSSPSSLTSVSPTHADRVTLRTEILEPTDFPQKPTRFDNTTEMTDVSDTSAKIHTYGIQTDTETQTVSGTHREKLERNSLNVPFVSHSSTLSSTFPTSISLSAVPIPSTTMAATEKITTSATTQNTPLSSTSITEMLWTTTSAPVTSHSDLSIITVPKQAIYSTTRMTMTTLPTVPSLSSTTVSPSTPAMTTTAAPTYRTFTSHTPATTSSAATAAPPFRTITSTTASYPTTVPTSIKTESAFFTMSNSSRSASVTITMATPTSAPSTSITTVIKTSSGVRTNVDRGRKPVSGGSTQSRLSTNWKNPGANSIPDSHSSRPRWPPSPPLPAAPRVPVLRSRPKIAEPHVRTVSFPAESTARLVCESEGEPKPFITWTKVATGAMMSIHSKAQRFEVLSNGTLVIHAVQLQDRGTYICSAHSFLGRDRSITTLDVWTRPPRMLVPSYRETTIHQGGELHLECRAEGVPTPLHSWVLPDRSVLTSTASSNSRITLDTNATLHISAILSRDRGLYRCVASNSAGAASATVHVYVSSLPPVMLLPREEHLLLSPGMPVYAHCSARGAPPPTLRWQIPNGTHVRPSQFLHDNLFVLPNGTLHIRKVGPKDSGNYECTASNAVGTDKRTVRVKIEGLAESEISQGSATFDKSSSSSFLHNERNLSSSSRSSNPISSNRLFPLLPIVGTPGSPRTFYYPRQHNSTDYFATVSRTVTVSPVHLPNIRPTNNTNNSQNSVNKTKSASSLPSDKRKATVLRPLPVSPFTKARIVSTSPSLTTVHYGRDLHLRCSVTGTPPPIVIWRTPSKKLVDMNFSFDRRLKVHSNGTLSVQAVTEKDAGDYLCITRNKVADDYRLLRVSVTTKPAKIERRQPLNHMVSLGKTLKVDCQASGLPDPIVHWKLPDGTMVNNVLQAQGQGGRAQKLTVFDNGTLLVPAIGAREEGEYTCYAQNQGGQDTMKVKVKVMMATPPTFSDDKNFNIVKVPQGNTAVIQCQAKGDPIPIITWFSPAHVAIPHRSRLYRERIAVLLDGSLEVHQARELDTGNYTCRASNSAGETNMVVGLRVETSNHGLSDQVGGRGWSPNVVPSISYNGVSRDSNINGGISQDGISKGVTGQTDRRNNDRNGNSARIRNNLPKTSVYTANRGFNPTFTRAGQNSFRQPGSGITTQLDSAVISFGFGRNIDVKNNQAGRSPNGPGLVSIKTPNSETSDTLSNQGTASGTGYHRKTSSNTLTIQNKPQITNSTELTVSEVTLKKQALKGQSVLLPCPSEDSPPPRLAWILPSNGVLPAPYYGSRFTVYRNGSLELRSVRVSDSGTLTCVVRGTRHETKILVELEVSEFQEEIRSSQSGAGGGTHGPEGYSLSQSPQSTSRLVSPEKLHLKVPITQTPLKTESNSAPFPLPPPPHSIVPLTEPVVKSRTVPLVSITNGETLQLFCPLAQIQGYTQGSLSWTLPNGKILSLGESGDSGRYHVQENGTLTVLHTTVFDRGTYTCKYMSSNSLVSSITVPVIIIAYPPRITMGPSPLTYTRAGVTVELQCLTIATPRATITWETPDLTRMRVMGQAHLHGNRYLSPHGSLVIQNPTRRDSGVYKCTASNVIGVDTKMTYLHVL</sequence>
<dbReference type="FunFam" id="2.60.40.10:FF:000076">
    <property type="entry name" value="Leucine-rich repeat and Ig domain-containing 4"/>
    <property type="match status" value="1"/>
</dbReference>
<feature type="region of interest" description="Disordered" evidence="11">
    <location>
        <begin position="2389"/>
        <end position="2421"/>
    </location>
</feature>
<dbReference type="SMART" id="SM00406">
    <property type="entry name" value="IGv"/>
    <property type="match status" value="5"/>
</dbReference>
<dbReference type="SUPFAM" id="SSF52058">
    <property type="entry name" value="L domain-like"/>
    <property type="match status" value="1"/>
</dbReference>
<feature type="region of interest" description="Disordered" evidence="11">
    <location>
        <begin position="1768"/>
        <end position="1801"/>
    </location>
</feature>
<dbReference type="InterPro" id="IPR003591">
    <property type="entry name" value="Leu-rich_rpt_typical-subtyp"/>
</dbReference>
<dbReference type="OMA" id="CNITHSS"/>
<feature type="compositionally biased region" description="Polar residues" evidence="11">
    <location>
        <begin position="2249"/>
        <end position="2267"/>
    </location>
</feature>
<evidence type="ECO:0000256" key="5">
    <source>
        <dbReference type="ARBA" id="ARBA00022737"/>
    </source>
</evidence>
<feature type="domain" description="Ig-like" evidence="13">
    <location>
        <begin position="1397"/>
        <end position="1485"/>
    </location>
</feature>
<reference evidence="14" key="3">
    <citation type="submission" date="2025-09" db="UniProtKB">
        <authorList>
            <consortium name="Ensembl"/>
        </authorList>
    </citation>
    <scope>IDENTIFICATION</scope>
</reference>
<name>A0A674MRA4_TAKRU</name>
<evidence type="ECO:0000256" key="11">
    <source>
        <dbReference type="SAM" id="MobiDB-lite"/>
    </source>
</evidence>
<reference evidence="14" key="2">
    <citation type="submission" date="2025-08" db="UniProtKB">
        <authorList>
            <consortium name="Ensembl"/>
        </authorList>
    </citation>
    <scope>IDENTIFICATION</scope>
</reference>
<dbReference type="GeneTree" id="ENSGT00940000159942"/>
<evidence type="ECO:0000256" key="2">
    <source>
        <dbReference type="ARBA" id="ARBA00022614"/>
    </source>
</evidence>
<feature type="compositionally biased region" description="Polar residues" evidence="11">
    <location>
        <begin position="2408"/>
        <end position="2419"/>
    </location>
</feature>
<dbReference type="KEGG" id="tru:101065408"/>
<comment type="subcellular location">
    <subcellularLocation>
        <location evidence="1">Membrane</location>
        <topology evidence="1">Single-pass membrane protein</topology>
    </subcellularLocation>
</comment>
<evidence type="ECO:0000256" key="10">
    <source>
        <dbReference type="ARBA" id="ARBA00023319"/>
    </source>
</evidence>
<keyword evidence="10" id="KW-0393">Immunoglobulin domain</keyword>
<dbReference type="SMART" id="SM00369">
    <property type="entry name" value="LRR_TYP"/>
    <property type="match status" value="5"/>
</dbReference>
<feature type="signal peptide" evidence="12">
    <location>
        <begin position="1"/>
        <end position="25"/>
    </location>
</feature>
<dbReference type="Proteomes" id="UP000005226">
    <property type="component" value="Chromosome 1"/>
</dbReference>
<dbReference type="PROSITE" id="PS50835">
    <property type="entry name" value="IG_LIKE"/>
    <property type="match status" value="11"/>
</dbReference>
<feature type="domain" description="Ig-like" evidence="13">
    <location>
        <begin position="2460"/>
        <end position="2549"/>
    </location>
</feature>
<dbReference type="InterPro" id="IPR013106">
    <property type="entry name" value="Ig_V-set"/>
</dbReference>
<evidence type="ECO:0000256" key="3">
    <source>
        <dbReference type="ARBA" id="ARBA00022692"/>
    </source>
</evidence>
<dbReference type="GO" id="GO:0016020">
    <property type="term" value="C:membrane"/>
    <property type="evidence" value="ECO:0007669"/>
    <property type="project" value="UniProtKB-SubCell"/>
</dbReference>